<sequence length="154" mass="17195">MKHEVLISTELTTTTKAVDVMSAFSELFVKYELSWQKLIGICTGGSPSMLGSRSGFVQLVREKNPSVTAIHYFIHRHALAAKTLPNNLNDVLKLCIKVSALNTQLFTALCDDLGTEHKTLIFHMEVRWLSKGNTLAKLFELRDKVIVFGKTETG</sequence>
<comment type="caution">
    <text evidence="1">The sequence shown here is derived from an EMBL/GenBank/DDBJ whole genome shotgun (WGS) entry which is preliminary data.</text>
</comment>
<evidence type="ECO:0000313" key="1">
    <source>
        <dbReference type="EMBL" id="KAJ8882132.1"/>
    </source>
</evidence>
<proteinExistence type="predicted"/>
<gene>
    <name evidence="1" type="ORF">PR048_018620</name>
</gene>
<dbReference type="PANTHER" id="PTHR45913:SF19">
    <property type="entry name" value="LOW QUALITY PROTEIN: ZINC FINGER BED DOMAIN-CONTAINING PROTEIN 5-LIKE"/>
    <property type="match status" value="1"/>
</dbReference>
<organism evidence="1 2">
    <name type="scientific">Dryococelus australis</name>
    <dbReference type="NCBI Taxonomy" id="614101"/>
    <lineage>
        <taxon>Eukaryota</taxon>
        <taxon>Metazoa</taxon>
        <taxon>Ecdysozoa</taxon>
        <taxon>Arthropoda</taxon>
        <taxon>Hexapoda</taxon>
        <taxon>Insecta</taxon>
        <taxon>Pterygota</taxon>
        <taxon>Neoptera</taxon>
        <taxon>Polyneoptera</taxon>
        <taxon>Phasmatodea</taxon>
        <taxon>Verophasmatodea</taxon>
        <taxon>Anareolatae</taxon>
        <taxon>Phasmatidae</taxon>
        <taxon>Eurycanthinae</taxon>
        <taxon>Dryococelus</taxon>
    </lineage>
</organism>
<dbReference type="EMBL" id="JARBHB010000006">
    <property type="protein sequence ID" value="KAJ8882132.1"/>
    <property type="molecule type" value="Genomic_DNA"/>
</dbReference>
<evidence type="ECO:0000313" key="2">
    <source>
        <dbReference type="Proteomes" id="UP001159363"/>
    </source>
</evidence>
<dbReference type="Proteomes" id="UP001159363">
    <property type="component" value="Chromosome 5"/>
</dbReference>
<keyword evidence="2" id="KW-1185">Reference proteome</keyword>
<dbReference type="PANTHER" id="PTHR45913">
    <property type="entry name" value="EPM2A-INTERACTING PROTEIN 1"/>
    <property type="match status" value="1"/>
</dbReference>
<accession>A0ABQ9HCS9</accession>
<evidence type="ECO:0008006" key="3">
    <source>
        <dbReference type="Google" id="ProtNLM"/>
    </source>
</evidence>
<protein>
    <recommendedName>
        <fullName evidence="3">SCAN domain-containing protein 3</fullName>
    </recommendedName>
</protein>
<name>A0ABQ9HCS9_9NEOP</name>
<reference evidence="1 2" key="1">
    <citation type="submission" date="2023-02" db="EMBL/GenBank/DDBJ databases">
        <title>LHISI_Scaffold_Assembly.</title>
        <authorList>
            <person name="Stuart O.P."/>
            <person name="Cleave R."/>
            <person name="Magrath M.J.L."/>
            <person name="Mikheyev A.S."/>
        </authorList>
    </citation>
    <scope>NUCLEOTIDE SEQUENCE [LARGE SCALE GENOMIC DNA]</scope>
    <source>
        <strain evidence="1">Daus_M_001</strain>
        <tissue evidence="1">Leg muscle</tissue>
    </source>
</reference>